<keyword evidence="3 11" id="KW-0997">Cell inner membrane</keyword>
<evidence type="ECO:0000256" key="11">
    <source>
        <dbReference type="RuleBase" id="RU369064"/>
    </source>
</evidence>
<dbReference type="Proteomes" id="UP000190135">
    <property type="component" value="Unassembled WGS sequence"/>
</dbReference>
<evidence type="ECO:0000256" key="1">
    <source>
        <dbReference type="ARBA" id="ARBA00022448"/>
    </source>
</evidence>
<proteinExistence type="inferred from homology"/>
<dbReference type="Gene3D" id="3.40.50.300">
    <property type="entry name" value="P-loop containing nucleotide triphosphate hydrolases"/>
    <property type="match status" value="1"/>
</dbReference>
<feature type="domain" description="ABC transporter" evidence="12">
    <location>
        <begin position="13"/>
        <end position="252"/>
    </location>
</feature>
<dbReference type="RefSeq" id="WP_078707455.1">
    <property type="nucleotide sequence ID" value="NZ_FUXL01000003.1"/>
</dbReference>
<keyword evidence="2 11" id="KW-1003">Cell membrane</keyword>
<evidence type="ECO:0000256" key="4">
    <source>
        <dbReference type="ARBA" id="ARBA00022596"/>
    </source>
</evidence>
<keyword evidence="9 11" id="KW-0921">Nickel transport</keyword>
<dbReference type="AlphaFoldDB" id="A0A1T4P5Q0"/>
<dbReference type="STRING" id="1365950.SAMN05428963_103355"/>
<dbReference type="PROSITE" id="PS00211">
    <property type="entry name" value="ABC_TRANSPORTER_1"/>
    <property type="match status" value="1"/>
</dbReference>
<evidence type="ECO:0000256" key="7">
    <source>
        <dbReference type="ARBA" id="ARBA00022967"/>
    </source>
</evidence>
<keyword evidence="1 11" id="KW-0813">Transport</keyword>
<dbReference type="EMBL" id="FUXL01000003">
    <property type="protein sequence ID" value="SJZ86895.1"/>
    <property type="molecule type" value="Genomic_DNA"/>
</dbReference>
<evidence type="ECO:0000313" key="14">
    <source>
        <dbReference type="Proteomes" id="UP000190135"/>
    </source>
</evidence>
<keyword evidence="6 11" id="KW-0067">ATP-binding</keyword>
<dbReference type="InterPro" id="IPR050319">
    <property type="entry name" value="ABC_transp_ATP-bind"/>
</dbReference>
<evidence type="ECO:0000256" key="6">
    <source>
        <dbReference type="ARBA" id="ARBA00022840"/>
    </source>
</evidence>
<dbReference type="EC" id="7.2.2.11" evidence="11"/>
<dbReference type="GO" id="GO:0015413">
    <property type="term" value="F:ABC-type nickel transporter activity"/>
    <property type="evidence" value="ECO:0007669"/>
    <property type="project" value="UniProtKB-UniRule"/>
</dbReference>
<comment type="subunit">
    <text evidence="11">The complex is composed of two ATP-binding proteins (NikD and NikE), two transmembrane proteins (NikB and NikC) and a solute-binding protein (NikA).</text>
</comment>
<keyword evidence="14" id="KW-1185">Reference proteome</keyword>
<evidence type="ECO:0000256" key="2">
    <source>
        <dbReference type="ARBA" id="ARBA00022475"/>
    </source>
</evidence>
<dbReference type="GO" id="GO:0016151">
    <property type="term" value="F:nickel cation binding"/>
    <property type="evidence" value="ECO:0007669"/>
    <property type="project" value="UniProtKB-UniRule"/>
</dbReference>
<evidence type="ECO:0000256" key="3">
    <source>
        <dbReference type="ARBA" id="ARBA00022519"/>
    </source>
</evidence>
<dbReference type="OrthoDB" id="9784450at2"/>
<evidence type="ECO:0000256" key="9">
    <source>
        <dbReference type="ARBA" id="ARBA00023112"/>
    </source>
</evidence>
<keyword evidence="10 11" id="KW-0472">Membrane</keyword>
<dbReference type="SUPFAM" id="SSF52540">
    <property type="entry name" value="P-loop containing nucleoside triphosphate hydrolases"/>
    <property type="match status" value="1"/>
</dbReference>
<keyword evidence="7 11" id="KW-1278">Translocase</keyword>
<sequence>MSLLQAEALTRRYRTHSLVGAGVARTALEDVSLSIAEGETVALLGRSGCGKSTLARLLAGLEKPDAGKVSYRGTPLSMLDRPARRAFRRDIQMVFQDSPSAVNPRFTVSAIIGEPLRHLTELDAAEREARVSELLEMVELPASIATRLPSQISGGQLQRVCIARALAAGPKLIILDEAVSNLDIHLQTAALDLLSQLQRSEAIAYLFVTHDLRLVERFAARALVMDEGRIVEEAGADGLAGLKHPASLLLRQAVLPALPRRMAEHAKVQPASTNKADALDPV</sequence>
<comment type="subcellular location">
    <subcellularLocation>
        <location evidence="11">Cell inner membrane</location>
        <topology evidence="11">Peripheral membrane protein</topology>
    </subcellularLocation>
</comment>
<comment type="catalytic activity">
    <reaction evidence="11">
        <text>Ni(2+)(out) + ATP + H2O = Ni(2+)(in) + ADP + phosphate + H(+)</text>
        <dbReference type="Rhea" id="RHEA:15557"/>
        <dbReference type="ChEBI" id="CHEBI:15377"/>
        <dbReference type="ChEBI" id="CHEBI:15378"/>
        <dbReference type="ChEBI" id="CHEBI:30616"/>
        <dbReference type="ChEBI" id="CHEBI:43474"/>
        <dbReference type="ChEBI" id="CHEBI:49786"/>
        <dbReference type="ChEBI" id="CHEBI:456216"/>
        <dbReference type="EC" id="7.2.2.11"/>
    </reaction>
</comment>
<dbReference type="InterPro" id="IPR017871">
    <property type="entry name" value="ABC_transporter-like_CS"/>
</dbReference>
<name>A0A1T4P5Q0_9HYPH</name>
<evidence type="ECO:0000256" key="10">
    <source>
        <dbReference type="ARBA" id="ARBA00023136"/>
    </source>
</evidence>
<evidence type="ECO:0000313" key="13">
    <source>
        <dbReference type="EMBL" id="SJZ86895.1"/>
    </source>
</evidence>
<dbReference type="GO" id="GO:0005524">
    <property type="term" value="F:ATP binding"/>
    <property type="evidence" value="ECO:0007669"/>
    <property type="project" value="UniProtKB-UniRule"/>
</dbReference>
<dbReference type="GO" id="GO:0005886">
    <property type="term" value="C:plasma membrane"/>
    <property type="evidence" value="ECO:0007669"/>
    <property type="project" value="UniProtKB-SubCell"/>
</dbReference>
<dbReference type="SMART" id="SM00382">
    <property type="entry name" value="AAA"/>
    <property type="match status" value="1"/>
</dbReference>
<dbReference type="PANTHER" id="PTHR43776">
    <property type="entry name" value="TRANSPORT ATP-BINDING PROTEIN"/>
    <property type="match status" value="1"/>
</dbReference>
<keyword evidence="4 11" id="KW-0533">Nickel</keyword>
<dbReference type="InterPro" id="IPR014137">
    <property type="entry name" value="Nickel_NikE"/>
</dbReference>
<accession>A0A1T4P5Q0</accession>
<evidence type="ECO:0000256" key="5">
    <source>
        <dbReference type="ARBA" id="ARBA00022741"/>
    </source>
</evidence>
<keyword evidence="8 11" id="KW-0406">Ion transport</keyword>
<dbReference type="InterPro" id="IPR003593">
    <property type="entry name" value="AAA+_ATPase"/>
</dbReference>
<evidence type="ECO:0000259" key="12">
    <source>
        <dbReference type="PROSITE" id="PS50893"/>
    </source>
</evidence>
<protein>
    <recommendedName>
        <fullName evidence="11">Nickel import ATP-binding protein NikE</fullName>
        <ecNumber evidence="11">7.2.2.11</ecNumber>
    </recommendedName>
</protein>
<dbReference type="Pfam" id="PF00005">
    <property type="entry name" value="ABC_tran"/>
    <property type="match status" value="1"/>
</dbReference>
<dbReference type="CDD" id="cd03257">
    <property type="entry name" value="ABC_NikE_OppD_transporters"/>
    <property type="match status" value="1"/>
</dbReference>
<evidence type="ECO:0000256" key="8">
    <source>
        <dbReference type="ARBA" id="ARBA00023065"/>
    </source>
</evidence>
<keyword evidence="5 11" id="KW-0547">Nucleotide-binding</keyword>
<comment type="function">
    <text evidence="11">Part of the ABC transporter complex NikABCDE involved in nickel import. Responsible for energy coupling to the transport system.</text>
</comment>
<reference evidence="13 14" key="1">
    <citation type="submission" date="2017-02" db="EMBL/GenBank/DDBJ databases">
        <authorList>
            <person name="Peterson S.W."/>
        </authorList>
    </citation>
    <scope>NUCLEOTIDE SEQUENCE [LARGE SCALE GENOMIC DNA]</scope>
    <source>
        <strain evidence="13 14">USBA 369</strain>
    </source>
</reference>
<dbReference type="NCBIfam" id="TIGR02769">
    <property type="entry name" value="nickel_nikE"/>
    <property type="match status" value="1"/>
</dbReference>
<gene>
    <name evidence="13" type="ORF">SAMN05428963_103355</name>
</gene>
<dbReference type="NCBIfam" id="NF007739">
    <property type="entry name" value="PRK10419.1"/>
    <property type="match status" value="1"/>
</dbReference>
<dbReference type="InterPro" id="IPR027417">
    <property type="entry name" value="P-loop_NTPase"/>
</dbReference>
<dbReference type="GO" id="GO:0016887">
    <property type="term" value="F:ATP hydrolysis activity"/>
    <property type="evidence" value="ECO:0007669"/>
    <property type="project" value="InterPro"/>
</dbReference>
<dbReference type="PANTHER" id="PTHR43776:SF7">
    <property type="entry name" value="D,D-DIPEPTIDE TRANSPORT ATP-BINDING PROTEIN DDPF-RELATED"/>
    <property type="match status" value="1"/>
</dbReference>
<comment type="similarity">
    <text evidence="11">Belongs to the ABC transporter superfamily. Nickel importer (TC 3.A.1.5.3) family.</text>
</comment>
<dbReference type="InterPro" id="IPR003439">
    <property type="entry name" value="ABC_transporter-like_ATP-bd"/>
</dbReference>
<organism evidence="13 14">
    <name type="scientific">Consotaella salsifontis</name>
    <dbReference type="NCBI Taxonomy" id="1365950"/>
    <lineage>
        <taxon>Bacteria</taxon>
        <taxon>Pseudomonadati</taxon>
        <taxon>Pseudomonadota</taxon>
        <taxon>Alphaproteobacteria</taxon>
        <taxon>Hyphomicrobiales</taxon>
        <taxon>Aurantimonadaceae</taxon>
        <taxon>Consotaella</taxon>
    </lineage>
</organism>
<dbReference type="PROSITE" id="PS50893">
    <property type="entry name" value="ABC_TRANSPORTER_2"/>
    <property type="match status" value="1"/>
</dbReference>